<feature type="transmembrane region" description="Helical" evidence="3">
    <location>
        <begin position="63"/>
        <end position="80"/>
    </location>
</feature>
<evidence type="ECO:0008006" key="6">
    <source>
        <dbReference type="Google" id="ProtNLM"/>
    </source>
</evidence>
<evidence type="ECO:0000256" key="1">
    <source>
        <dbReference type="ARBA" id="ARBA00022679"/>
    </source>
</evidence>
<feature type="transmembrane region" description="Helical" evidence="3">
    <location>
        <begin position="87"/>
        <end position="110"/>
    </location>
</feature>
<keyword evidence="3" id="KW-1133">Transmembrane helix</keyword>
<dbReference type="GO" id="GO:0016020">
    <property type="term" value="C:membrane"/>
    <property type="evidence" value="ECO:0007669"/>
    <property type="project" value="InterPro"/>
</dbReference>
<comment type="similarity">
    <text evidence="2">Belongs to the CDP-alcohol phosphatidyltransferase class-I family.</text>
</comment>
<evidence type="ECO:0000256" key="2">
    <source>
        <dbReference type="RuleBase" id="RU003750"/>
    </source>
</evidence>
<dbReference type="Gene3D" id="1.20.120.1760">
    <property type="match status" value="1"/>
</dbReference>
<evidence type="ECO:0000313" key="4">
    <source>
        <dbReference type="EMBL" id="OGY89904.1"/>
    </source>
</evidence>
<proteinExistence type="inferred from homology"/>
<dbReference type="AlphaFoldDB" id="A0A1G2BL37"/>
<organism evidence="4 5">
    <name type="scientific">Candidatus Komeilibacteria bacterium RIFCSPHIGHO2_01_FULL_52_14</name>
    <dbReference type="NCBI Taxonomy" id="1798549"/>
    <lineage>
        <taxon>Bacteria</taxon>
        <taxon>Candidatus Komeiliibacteriota</taxon>
    </lineage>
</organism>
<keyword evidence="3" id="KW-0472">Membrane</keyword>
<dbReference type="InterPro" id="IPR048254">
    <property type="entry name" value="CDP_ALCOHOL_P_TRANSF_CS"/>
</dbReference>
<gene>
    <name evidence="4" type="ORF">A2677_03630</name>
</gene>
<dbReference type="InterPro" id="IPR043130">
    <property type="entry name" value="CDP-OH_PTrfase_TM_dom"/>
</dbReference>
<dbReference type="Proteomes" id="UP000177817">
    <property type="component" value="Unassembled WGS sequence"/>
</dbReference>
<dbReference type="EMBL" id="MHKK01000022">
    <property type="protein sequence ID" value="OGY89904.1"/>
    <property type="molecule type" value="Genomic_DNA"/>
</dbReference>
<feature type="transmembrane region" description="Helical" evidence="3">
    <location>
        <begin position="116"/>
        <end position="133"/>
    </location>
</feature>
<protein>
    <recommendedName>
        <fullName evidence="6">CDP-alcohol phosphatidyltransferase</fullName>
    </recommendedName>
</protein>
<comment type="caution">
    <text evidence="4">The sequence shown here is derived from an EMBL/GenBank/DDBJ whole genome shotgun (WGS) entry which is preliminary data.</text>
</comment>
<dbReference type="Pfam" id="PF01066">
    <property type="entry name" value="CDP-OH_P_transf"/>
    <property type="match status" value="1"/>
</dbReference>
<keyword evidence="1 2" id="KW-0808">Transferase</keyword>
<name>A0A1G2BL37_9BACT</name>
<accession>A0A1G2BL37</accession>
<reference evidence="4 5" key="1">
    <citation type="journal article" date="2016" name="Nat. Commun.">
        <title>Thousands of microbial genomes shed light on interconnected biogeochemical processes in an aquifer system.</title>
        <authorList>
            <person name="Anantharaman K."/>
            <person name="Brown C.T."/>
            <person name="Hug L.A."/>
            <person name="Sharon I."/>
            <person name="Castelle C.J."/>
            <person name="Probst A.J."/>
            <person name="Thomas B.C."/>
            <person name="Singh A."/>
            <person name="Wilkins M.J."/>
            <person name="Karaoz U."/>
            <person name="Brodie E.L."/>
            <person name="Williams K.H."/>
            <person name="Hubbard S.S."/>
            <person name="Banfield J.F."/>
        </authorList>
    </citation>
    <scope>NUCLEOTIDE SEQUENCE [LARGE SCALE GENOMIC DNA]</scope>
</reference>
<dbReference type="GO" id="GO:0008654">
    <property type="term" value="P:phospholipid biosynthetic process"/>
    <property type="evidence" value="ECO:0007669"/>
    <property type="project" value="InterPro"/>
</dbReference>
<evidence type="ECO:0000313" key="5">
    <source>
        <dbReference type="Proteomes" id="UP000177817"/>
    </source>
</evidence>
<keyword evidence="3" id="KW-0812">Transmembrane</keyword>
<sequence>MVSVATDVVDGQLARRWNVVTQFGVAADLYSDIAIYWVFVPSAYWYSQKYNLWWQAHLPPGDLVWILMLAATLFIFWWVCTQTGKHFVAWYIAKGNFWFGVIPVAAVGLWMAWHTHPAAVALTIFYGISALWINRDKIATKL</sequence>
<evidence type="ECO:0000256" key="3">
    <source>
        <dbReference type="SAM" id="Phobius"/>
    </source>
</evidence>
<dbReference type="PROSITE" id="PS00379">
    <property type="entry name" value="CDP_ALCOHOL_P_TRANSF"/>
    <property type="match status" value="1"/>
</dbReference>
<dbReference type="GO" id="GO:0016780">
    <property type="term" value="F:phosphotransferase activity, for other substituted phosphate groups"/>
    <property type="evidence" value="ECO:0007669"/>
    <property type="project" value="InterPro"/>
</dbReference>
<dbReference type="InterPro" id="IPR000462">
    <property type="entry name" value="CDP-OH_P_trans"/>
</dbReference>